<reference evidence="3" key="1">
    <citation type="submission" date="2016-07" db="EMBL/GenBank/DDBJ databases">
        <title>Frankia sp. NRRL B-16219 Genome sequencing.</title>
        <authorList>
            <person name="Ghodhbane-Gtari F."/>
            <person name="Swanson E."/>
            <person name="Gueddou A."/>
            <person name="Louati M."/>
            <person name="Nouioui I."/>
            <person name="Hezbri K."/>
            <person name="Abebe-Akele F."/>
            <person name="Simpson S."/>
            <person name="Morris K."/>
            <person name="Thomas K."/>
            <person name="Gtari M."/>
            <person name="Tisa L.S."/>
        </authorList>
    </citation>
    <scope>NUCLEOTIDE SEQUENCE [LARGE SCALE GENOMIC DNA]</scope>
    <source>
        <strain evidence="3">NRRL B-16219</strain>
    </source>
</reference>
<gene>
    <name evidence="2" type="ORF">BBK14_27040</name>
</gene>
<dbReference type="EMBL" id="MAXA01000256">
    <property type="protein sequence ID" value="OHV21298.1"/>
    <property type="molecule type" value="Genomic_DNA"/>
</dbReference>
<evidence type="ECO:0000313" key="2">
    <source>
        <dbReference type="EMBL" id="OHV21298.1"/>
    </source>
</evidence>
<accession>A0A1S1PEE7</accession>
<dbReference type="RefSeq" id="WP_071066441.1">
    <property type="nucleotide sequence ID" value="NZ_MAXA01000256.1"/>
</dbReference>
<keyword evidence="3" id="KW-1185">Reference proteome</keyword>
<proteinExistence type="predicted"/>
<organism evidence="2 3">
    <name type="scientific">Parafrankia soli</name>
    <dbReference type="NCBI Taxonomy" id="2599596"/>
    <lineage>
        <taxon>Bacteria</taxon>
        <taxon>Bacillati</taxon>
        <taxon>Actinomycetota</taxon>
        <taxon>Actinomycetes</taxon>
        <taxon>Frankiales</taxon>
        <taxon>Frankiaceae</taxon>
        <taxon>Parafrankia</taxon>
    </lineage>
</organism>
<feature type="region of interest" description="Disordered" evidence="1">
    <location>
        <begin position="140"/>
        <end position="162"/>
    </location>
</feature>
<dbReference type="AlphaFoldDB" id="A0A1S1PEE7"/>
<comment type="caution">
    <text evidence="2">The sequence shown here is derived from an EMBL/GenBank/DDBJ whole genome shotgun (WGS) entry which is preliminary data.</text>
</comment>
<protein>
    <submittedName>
        <fullName evidence="2">Uncharacterized protein</fullName>
    </submittedName>
</protein>
<evidence type="ECO:0000256" key="1">
    <source>
        <dbReference type="SAM" id="MobiDB-lite"/>
    </source>
</evidence>
<sequence length="162" mass="17392">MTAVALEAANTGRFLVRPALFDWLVDRVAADTEVAGDRDLATRIVDQALAFLAASATSPRTLAPSRLVDVGWHTFLLHTREYAAWCDQVAGRFLHHIPADPADAPIDAVAARARTLTAITEAGYAVDTELWREVASTSCADKGDCSASGEDGNENQDTRIPN</sequence>
<name>A0A1S1PEE7_9ACTN</name>
<dbReference type="Proteomes" id="UP000179769">
    <property type="component" value="Unassembled WGS sequence"/>
</dbReference>
<evidence type="ECO:0000313" key="3">
    <source>
        <dbReference type="Proteomes" id="UP000179769"/>
    </source>
</evidence>